<evidence type="ECO:0000256" key="5">
    <source>
        <dbReference type="ARBA" id="ARBA00049117"/>
    </source>
</evidence>
<comment type="catalytic activity">
    <reaction evidence="5">
        <text>GTP + H2O = GDP + phosphate + H(+)</text>
        <dbReference type="Rhea" id="RHEA:19669"/>
        <dbReference type="ChEBI" id="CHEBI:15377"/>
        <dbReference type="ChEBI" id="CHEBI:15378"/>
        <dbReference type="ChEBI" id="CHEBI:37565"/>
        <dbReference type="ChEBI" id="CHEBI:43474"/>
        <dbReference type="ChEBI" id="CHEBI:58189"/>
    </reaction>
    <physiologicalReaction direction="left-to-right" evidence="5">
        <dbReference type="Rhea" id="RHEA:19670"/>
    </physiologicalReaction>
</comment>
<evidence type="ECO:0000313" key="8">
    <source>
        <dbReference type="Proteomes" id="UP000605259"/>
    </source>
</evidence>
<evidence type="ECO:0000256" key="4">
    <source>
        <dbReference type="ARBA" id="ARBA00034320"/>
    </source>
</evidence>
<dbReference type="Proteomes" id="UP000605259">
    <property type="component" value="Unassembled WGS sequence"/>
</dbReference>
<dbReference type="Pfam" id="PF07683">
    <property type="entry name" value="CobW_C"/>
    <property type="match status" value="1"/>
</dbReference>
<organism evidence="7 8">
    <name type="scientific">Priestia taiwanensis</name>
    <dbReference type="NCBI Taxonomy" id="1347902"/>
    <lineage>
        <taxon>Bacteria</taxon>
        <taxon>Bacillati</taxon>
        <taxon>Bacillota</taxon>
        <taxon>Bacilli</taxon>
        <taxon>Bacillales</taxon>
        <taxon>Bacillaceae</taxon>
        <taxon>Priestia</taxon>
    </lineage>
</organism>
<dbReference type="GO" id="GO:0000166">
    <property type="term" value="F:nucleotide binding"/>
    <property type="evidence" value="ECO:0007669"/>
    <property type="project" value="UniProtKB-KW"/>
</dbReference>
<dbReference type="CDD" id="cd03112">
    <property type="entry name" value="CobW-like"/>
    <property type="match status" value="1"/>
</dbReference>
<protein>
    <submittedName>
        <fullName evidence="7">Zinc transporter</fullName>
    </submittedName>
</protein>
<name>A0A917EMT0_9BACI</name>
<keyword evidence="1" id="KW-0547">Nucleotide-binding</keyword>
<dbReference type="InterPro" id="IPR027417">
    <property type="entry name" value="P-loop_NTPase"/>
</dbReference>
<dbReference type="PANTHER" id="PTHR13748:SF62">
    <property type="entry name" value="COBW DOMAIN-CONTAINING PROTEIN"/>
    <property type="match status" value="1"/>
</dbReference>
<reference evidence="7" key="1">
    <citation type="journal article" date="2014" name="Int. J. Syst. Evol. Microbiol.">
        <title>Complete genome sequence of Corynebacterium casei LMG S-19264T (=DSM 44701T), isolated from a smear-ripened cheese.</title>
        <authorList>
            <consortium name="US DOE Joint Genome Institute (JGI-PGF)"/>
            <person name="Walter F."/>
            <person name="Albersmeier A."/>
            <person name="Kalinowski J."/>
            <person name="Ruckert C."/>
        </authorList>
    </citation>
    <scope>NUCLEOTIDE SEQUENCE</scope>
    <source>
        <strain evidence="7">CGMCC 1.12698</strain>
    </source>
</reference>
<keyword evidence="3" id="KW-0143">Chaperone</keyword>
<proteinExistence type="inferred from homology"/>
<dbReference type="Gene3D" id="3.40.50.300">
    <property type="entry name" value="P-loop containing nucleotide triphosphate hydrolases"/>
    <property type="match status" value="1"/>
</dbReference>
<dbReference type="InterPro" id="IPR036627">
    <property type="entry name" value="CobW-likC_sf"/>
</dbReference>
<dbReference type="SUPFAM" id="SSF52540">
    <property type="entry name" value="P-loop containing nucleoside triphosphate hydrolases"/>
    <property type="match status" value="1"/>
</dbReference>
<dbReference type="RefSeq" id="WP_188388651.1">
    <property type="nucleotide sequence ID" value="NZ_BMFK01000001.1"/>
</dbReference>
<dbReference type="PANTHER" id="PTHR13748">
    <property type="entry name" value="COBW-RELATED"/>
    <property type="match status" value="1"/>
</dbReference>
<dbReference type="SUPFAM" id="SSF90002">
    <property type="entry name" value="Hypothetical protein YjiA, C-terminal domain"/>
    <property type="match status" value="1"/>
</dbReference>
<accession>A0A917EMT0</accession>
<dbReference type="EMBL" id="BMFK01000001">
    <property type="protein sequence ID" value="GGE57636.1"/>
    <property type="molecule type" value="Genomic_DNA"/>
</dbReference>
<dbReference type="SMART" id="SM00833">
    <property type="entry name" value="CobW_C"/>
    <property type="match status" value="1"/>
</dbReference>
<dbReference type="InterPro" id="IPR051316">
    <property type="entry name" value="Zinc-reg_GTPase_activator"/>
</dbReference>
<evidence type="ECO:0000259" key="6">
    <source>
        <dbReference type="SMART" id="SM00833"/>
    </source>
</evidence>
<dbReference type="Gene3D" id="3.30.1220.10">
    <property type="entry name" value="CobW-like, C-terminal domain"/>
    <property type="match status" value="1"/>
</dbReference>
<dbReference type="InterPro" id="IPR011629">
    <property type="entry name" value="CobW-like_C"/>
</dbReference>
<keyword evidence="8" id="KW-1185">Reference proteome</keyword>
<gene>
    <name evidence="7" type="ORF">GCM10007140_05040</name>
</gene>
<dbReference type="GO" id="GO:0016787">
    <property type="term" value="F:hydrolase activity"/>
    <property type="evidence" value="ECO:0007669"/>
    <property type="project" value="UniProtKB-KW"/>
</dbReference>
<evidence type="ECO:0000313" key="7">
    <source>
        <dbReference type="EMBL" id="GGE57636.1"/>
    </source>
</evidence>
<comment type="similarity">
    <text evidence="4">Belongs to the SIMIBI class G3E GTPase family. ZNG1 subfamily.</text>
</comment>
<dbReference type="Pfam" id="PF02492">
    <property type="entry name" value="cobW"/>
    <property type="match status" value="1"/>
</dbReference>
<evidence type="ECO:0000256" key="1">
    <source>
        <dbReference type="ARBA" id="ARBA00022741"/>
    </source>
</evidence>
<comment type="caution">
    <text evidence="7">The sequence shown here is derived from an EMBL/GenBank/DDBJ whole genome shotgun (WGS) entry which is preliminary data.</text>
</comment>
<evidence type="ECO:0000256" key="3">
    <source>
        <dbReference type="ARBA" id="ARBA00023186"/>
    </source>
</evidence>
<dbReference type="GO" id="GO:0005737">
    <property type="term" value="C:cytoplasm"/>
    <property type="evidence" value="ECO:0007669"/>
    <property type="project" value="TreeGrafter"/>
</dbReference>
<dbReference type="InterPro" id="IPR003495">
    <property type="entry name" value="CobW/HypB/UreG_nucleotide-bd"/>
</dbReference>
<feature type="domain" description="CobW C-terminal" evidence="6">
    <location>
        <begin position="220"/>
        <end position="314"/>
    </location>
</feature>
<sequence length="316" mass="35303">MKKIPVTILTGFLGSGKTTLLNHILTAKHGKKIAVIVNEIGKVGIDNQLVMNTDEEVMEMTNGCICCSVRGDLLVALKKLLQAEKEFEAVVIETTGLASPGPIIGTFFLDPVVQEAYNIDGVITVVDSYHIKKHLEKGIEAGEQIAFADRILMNKVDLIEGEEAGEIETLLHSLNPTATVIRSKNTEVDVEDLLHIGTFSMKDKLELHNVEHDGGHLKDITSFVIREERPLNMQQVNEWMTAVVEMLGENLYRYKGILSVKGTDKRVVFQGVHSLFAGKIDREWREGEERVSELVFIGKDLNKAWFEEHIRDCVAK</sequence>
<reference evidence="7" key="2">
    <citation type="submission" date="2020-09" db="EMBL/GenBank/DDBJ databases">
        <authorList>
            <person name="Sun Q."/>
            <person name="Zhou Y."/>
        </authorList>
    </citation>
    <scope>NUCLEOTIDE SEQUENCE</scope>
    <source>
        <strain evidence="7">CGMCC 1.12698</strain>
    </source>
</reference>
<keyword evidence="2" id="KW-0378">Hydrolase</keyword>
<evidence type="ECO:0000256" key="2">
    <source>
        <dbReference type="ARBA" id="ARBA00022801"/>
    </source>
</evidence>
<dbReference type="AlphaFoldDB" id="A0A917EMT0"/>